<name>A0AAE0MB06_9PEZI</name>
<gene>
    <name evidence="3" type="ORF">B0H66DRAFT_142475</name>
</gene>
<keyword evidence="2" id="KW-0472">Membrane</keyword>
<dbReference type="EMBL" id="JAUEDM010000002">
    <property type="protein sequence ID" value="KAK3325892.1"/>
    <property type="molecule type" value="Genomic_DNA"/>
</dbReference>
<reference evidence="3" key="1">
    <citation type="journal article" date="2023" name="Mol. Phylogenet. Evol.">
        <title>Genome-scale phylogeny and comparative genomics of the fungal order Sordariales.</title>
        <authorList>
            <person name="Hensen N."/>
            <person name="Bonometti L."/>
            <person name="Westerberg I."/>
            <person name="Brannstrom I.O."/>
            <person name="Guillou S."/>
            <person name="Cros-Aarteil S."/>
            <person name="Calhoun S."/>
            <person name="Haridas S."/>
            <person name="Kuo A."/>
            <person name="Mondo S."/>
            <person name="Pangilinan J."/>
            <person name="Riley R."/>
            <person name="LaButti K."/>
            <person name="Andreopoulos B."/>
            <person name="Lipzen A."/>
            <person name="Chen C."/>
            <person name="Yan M."/>
            <person name="Daum C."/>
            <person name="Ng V."/>
            <person name="Clum A."/>
            <person name="Steindorff A."/>
            <person name="Ohm R.A."/>
            <person name="Martin F."/>
            <person name="Silar P."/>
            <person name="Natvig D.O."/>
            <person name="Lalanne C."/>
            <person name="Gautier V."/>
            <person name="Ament-Velasquez S.L."/>
            <person name="Kruys A."/>
            <person name="Hutchinson M.I."/>
            <person name="Powell A.J."/>
            <person name="Barry K."/>
            <person name="Miller A.N."/>
            <person name="Grigoriev I.V."/>
            <person name="Debuchy R."/>
            <person name="Gladieux P."/>
            <person name="Hiltunen Thoren M."/>
            <person name="Johannesson H."/>
        </authorList>
    </citation>
    <scope>NUCLEOTIDE SEQUENCE</scope>
    <source>
        <strain evidence="3">CBS 118394</strain>
    </source>
</reference>
<evidence type="ECO:0000313" key="4">
    <source>
        <dbReference type="Proteomes" id="UP001283341"/>
    </source>
</evidence>
<comment type="caution">
    <text evidence="3">The sequence shown here is derived from an EMBL/GenBank/DDBJ whole genome shotgun (WGS) entry which is preliminary data.</text>
</comment>
<keyword evidence="2" id="KW-0812">Transmembrane</keyword>
<accession>A0AAE0MB06</accession>
<feature type="transmembrane region" description="Helical" evidence="2">
    <location>
        <begin position="20"/>
        <end position="40"/>
    </location>
</feature>
<feature type="compositionally biased region" description="Basic and acidic residues" evidence="1">
    <location>
        <begin position="75"/>
        <end position="84"/>
    </location>
</feature>
<sequence>MATVFGGSVSAPLFSSDKPWIWAMIPVGFVVIMGALALCLHSRRRARYHFNRYPDNSSSPPAGGGTRLDSSGTRALERDLEEAWVRGATGTRRPPPPTLHNHRAGSATQAAAGGRWARPSNRWQWIGVSRPEEGLNELGEAPPPYEKPENSEGARKAAPSATDGEDAGSNYTNHHHNSNNVNNENANEDFELQNLSPPPPAVTITRAISTPATSIHGEGAPRIGDGTSSPRPTSPPAYNETSTPRNGEQQRDHYQDPSTIAGVNDDGTAIVTVTPLSPAVLPSDQHRPV</sequence>
<proteinExistence type="predicted"/>
<keyword evidence="4" id="KW-1185">Reference proteome</keyword>
<evidence type="ECO:0000313" key="3">
    <source>
        <dbReference type="EMBL" id="KAK3325892.1"/>
    </source>
</evidence>
<reference evidence="3" key="2">
    <citation type="submission" date="2023-06" db="EMBL/GenBank/DDBJ databases">
        <authorList>
            <consortium name="Lawrence Berkeley National Laboratory"/>
            <person name="Haridas S."/>
            <person name="Hensen N."/>
            <person name="Bonometti L."/>
            <person name="Westerberg I."/>
            <person name="Brannstrom I.O."/>
            <person name="Guillou S."/>
            <person name="Cros-Aarteil S."/>
            <person name="Calhoun S."/>
            <person name="Kuo A."/>
            <person name="Mondo S."/>
            <person name="Pangilinan J."/>
            <person name="Riley R."/>
            <person name="Labutti K."/>
            <person name="Andreopoulos B."/>
            <person name="Lipzen A."/>
            <person name="Chen C."/>
            <person name="Yanf M."/>
            <person name="Daum C."/>
            <person name="Ng V."/>
            <person name="Clum A."/>
            <person name="Steindorff A."/>
            <person name="Ohm R."/>
            <person name="Martin F."/>
            <person name="Silar P."/>
            <person name="Natvig D."/>
            <person name="Lalanne C."/>
            <person name="Gautier V."/>
            <person name="Ament-Velasquez S.L."/>
            <person name="Kruys A."/>
            <person name="Hutchinson M.I."/>
            <person name="Powell A.J."/>
            <person name="Barry K."/>
            <person name="Miller A.N."/>
            <person name="Grigoriev I.V."/>
            <person name="Debuchy R."/>
            <person name="Gladieux P."/>
            <person name="Thoren M.H."/>
            <person name="Johannesson H."/>
        </authorList>
    </citation>
    <scope>NUCLEOTIDE SEQUENCE</scope>
    <source>
        <strain evidence="3">CBS 118394</strain>
    </source>
</reference>
<keyword evidence="2" id="KW-1133">Transmembrane helix</keyword>
<feature type="compositionally biased region" description="Basic and acidic residues" evidence="1">
    <location>
        <begin position="146"/>
        <end position="155"/>
    </location>
</feature>
<dbReference type="Proteomes" id="UP001283341">
    <property type="component" value="Unassembled WGS sequence"/>
</dbReference>
<feature type="region of interest" description="Disordered" evidence="1">
    <location>
        <begin position="52"/>
        <end position="118"/>
    </location>
</feature>
<organism evidence="3 4">
    <name type="scientific">Apodospora peruviana</name>
    <dbReference type="NCBI Taxonomy" id="516989"/>
    <lineage>
        <taxon>Eukaryota</taxon>
        <taxon>Fungi</taxon>
        <taxon>Dikarya</taxon>
        <taxon>Ascomycota</taxon>
        <taxon>Pezizomycotina</taxon>
        <taxon>Sordariomycetes</taxon>
        <taxon>Sordariomycetidae</taxon>
        <taxon>Sordariales</taxon>
        <taxon>Lasiosphaeriaceae</taxon>
        <taxon>Apodospora</taxon>
    </lineage>
</organism>
<evidence type="ECO:0000256" key="1">
    <source>
        <dbReference type="SAM" id="MobiDB-lite"/>
    </source>
</evidence>
<feature type="region of interest" description="Disordered" evidence="1">
    <location>
        <begin position="133"/>
        <end position="184"/>
    </location>
</feature>
<feature type="region of interest" description="Disordered" evidence="1">
    <location>
        <begin position="210"/>
        <end position="266"/>
    </location>
</feature>
<dbReference type="AlphaFoldDB" id="A0AAE0MB06"/>
<evidence type="ECO:0000256" key="2">
    <source>
        <dbReference type="SAM" id="Phobius"/>
    </source>
</evidence>
<protein>
    <submittedName>
        <fullName evidence="3">Uncharacterized protein</fullName>
    </submittedName>
</protein>